<dbReference type="SMART" id="SM00355">
    <property type="entry name" value="ZnF_C2H2"/>
    <property type="match status" value="6"/>
</dbReference>
<feature type="region of interest" description="Disordered" evidence="9">
    <location>
        <begin position="249"/>
        <end position="268"/>
    </location>
</feature>
<dbReference type="PANTHER" id="PTHR24394:SF29">
    <property type="entry name" value="MYONEURIN"/>
    <property type="match status" value="1"/>
</dbReference>
<dbReference type="PROSITE" id="PS00028">
    <property type="entry name" value="ZINC_FINGER_C2H2_1"/>
    <property type="match status" value="6"/>
</dbReference>
<dbReference type="FunFam" id="3.30.160.60:FF:000208">
    <property type="entry name" value="zinc finger protein Gfi-1b"/>
    <property type="match status" value="1"/>
</dbReference>
<dbReference type="GO" id="GO:0000981">
    <property type="term" value="F:DNA-binding transcription factor activity, RNA polymerase II-specific"/>
    <property type="evidence" value="ECO:0007669"/>
    <property type="project" value="TreeGrafter"/>
</dbReference>
<dbReference type="AlphaFoldDB" id="A0A6S7IBH0"/>
<evidence type="ECO:0000256" key="7">
    <source>
        <dbReference type="ARBA" id="ARBA00023163"/>
    </source>
</evidence>
<evidence type="ECO:0000256" key="4">
    <source>
        <dbReference type="ARBA" id="ARBA00022771"/>
    </source>
</evidence>
<comment type="subcellular location">
    <subcellularLocation>
        <location evidence="1">Nucleus</location>
    </subcellularLocation>
</comment>
<dbReference type="GO" id="GO:0005634">
    <property type="term" value="C:nucleus"/>
    <property type="evidence" value="ECO:0007669"/>
    <property type="project" value="UniProtKB-SubCell"/>
</dbReference>
<proteinExistence type="predicted"/>
<keyword evidence="2" id="KW-0479">Metal-binding</keyword>
<keyword evidence="11" id="KW-1185">Reference proteome</keyword>
<name>A0A6S7IBH0_PARCT</name>
<organism evidence="10 11">
    <name type="scientific">Paramuricea clavata</name>
    <name type="common">Red gorgonian</name>
    <name type="synonym">Violescent sea-whip</name>
    <dbReference type="NCBI Taxonomy" id="317549"/>
    <lineage>
        <taxon>Eukaryota</taxon>
        <taxon>Metazoa</taxon>
        <taxon>Cnidaria</taxon>
        <taxon>Anthozoa</taxon>
        <taxon>Octocorallia</taxon>
        <taxon>Malacalcyonacea</taxon>
        <taxon>Plexauridae</taxon>
        <taxon>Paramuricea</taxon>
    </lineage>
</organism>
<dbReference type="Gene3D" id="3.30.160.60">
    <property type="entry name" value="Classic Zinc Finger"/>
    <property type="match status" value="6"/>
</dbReference>
<evidence type="ECO:0000256" key="1">
    <source>
        <dbReference type="ARBA" id="ARBA00004123"/>
    </source>
</evidence>
<evidence type="ECO:0000256" key="6">
    <source>
        <dbReference type="ARBA" id="ARBA00023015"/>
    </source>
</evidence>
<dbReference type="GO" id="GO:0008270">
    <property type="term" value="F:zinc ion binding"/>
    <property type="evidence" value="ECO:0007669"/>
    <property type="project" value="UniProtKB-KW"/>
</dbReference>
<evidence type="ECO:0000256" key="2">
    <source>
        <dbReference type="ARBA" id="ARBA00022723"/>
    </source>
</evidence>
<keyword evidence="5" id="KW-0862">Zinc</keyword>
<protein>
    <submittedName>
        <fullName evidence="10">Zinc finger Gfi-1b-like isoform X3</fullName>
    </submittedName>
</protein>
<dbReference type="SUPFAM" id="SSF57667">
    <property type="entry name" value="beta-beta-alpha zinc fingers"/>
    <property type="match status" value="4"/>
</dbReference>
<keyword evidence="6" id="KW-0805">Transcription regulation</keyword>
<evidence type="ECO:0000256" key="8">
    <source>
        <dbReference type="ARBA" id="ARBA00023242"/>
    </source>
</evidence>
<dbReference type="FunFam" id="3.30.160.60:FF:000245">
    <property type="entry name" value="zinc finger protein Gfi-1"/>
    <property type="match status" value="1"/>
</dbReference>
<dbReference type="FunFam" id="3.30.160.60:FF:000446">
    <property type="entry name" value="Zinc finger protein"/>
    <property type="match status" value="1"/>
</dbReference>
<evidence type="ECO:0000256" key="9">
    <source>
        <dbReference type="SAM" id="MobiDB-lite"/>
    </source>
</evidence>
<dbReference type="EMBL" id="CACRXK020008262">
    <property type="protein sequence ID" value="CAB4014339.1"/>
    <property type="molecule type" value="Genomic_DNA"/>
</dbReference>
<comment type="caution">
    <text evidence="10">The sequence shown here is derived from an EMBL/GenBank/DDBJ whole genome shotgun (WGS) entry which is preliminary data.</text>
</comment>
<evidence type="ECO:0000313" key="10">
    <source>
        <dbReference type="EMBL" id="CAB4014339.1"/>
    </source>
</evidence>
<evidence type="ECO:0000256" key="3">
    <source>
        <dbReference type="ARBA" id="ARBA00022737"/>
    </source>
</evidence>
<feature type="compositionally biased region" description="Basic and acidic residues" evidence="9">
    <location>
        <begin position="256"/>
        <end position="268"/>
    </location>
</feature>
<dbReference type="FunFam" id="3.30.160.60:FF:000690">
    <property type="entry name" value="Zinc finger protein 354C"/>
    <property type="match status" value="1"/>
</dbReference>
<accession>A0A6S7IBH0</accession>
<dbReference type="Proteomes" id="UP001152795">
    <property type="component" value="Unassembled WGS sequence"/>
</dbReference>
<dbReference type="FunFam" id="3.30.160.60:FF:000432">
    <property type="entry name" value="zinc finger protein Gfi-1b isoform X1"/>
    <property type="match status" value="1"/>
</dbReference>
<keyword evidence="8" id="KW-0539">Nucleus</keyword>
<keyword evidence="4" id="KW-0863">Zinc-finger</keyword>
<dbReference type="OrthoDB" id="6155966at2759"/>
<dbReference type="InterPro" id="IPR036236">
    <property type="entry name" value="Znf_C2H2_sf"/>
</dbReference>
<dbReference type="InterPro" id="IPR013087">
    <property type="entry name" value="Znf_C2H2_type"/>
</dbReference>
<sequence length="442" mass="50729">MPRSFLVKNRQSTLFQKSSEDPIAAHEDTNKTEELRACLLLMAACCTEPNANTRIDRRQFYQIAGDLSIRINVHRTILVLQVLRVTMDSIMSMFVVTRQEKRDANEETTGENLSHTSQNCSKFNTGSIRDDPYWTSRKNSLELIELSSINKEEHNTGSIRDDPYWTSRKNSLELIELSSNKEEQFRTDRTIHNAGTGFLIKLFIKMKHLLSVITMDLFHLVLQRPPFGNRWHHGQGAFAASNMTFRDGLTNDSSGEDGRKSGETKEKGSDEVETYGCVKCKKVFGTPHGLEVHVRRSHSGKRPYECDLCEKSFGHSVSLEQHKAIHTNEKVFECKQCNKTFKRSSTLSTHMLIHSDTRPFPCEYCGKRFHQKSDMKKHTYIHTGEKPHVCQECGKAFSQSSNLITHSRKHTGHKPFVCTICSRAFYRKVDLRRHAVTHGLFM</sequence>
<keyword evidence="3" id="KW-0677">Repeat</keyword>
<dbReference type="PROSITE" id="PS50157">
    <property type="entry name" value="ZINC_FINGER_C2H2_2"/>
    <property type="match status" value="6"/>
</dbReference>
<gene>
    <name evidence="10" type="ORF">PACLA_8A061612</name>
</gene>
<dbReference type="Pfam" id="PF00096">
    <property type="entry name" value="zf-C2H2"/>
    <property type="match status" value="6"/>
</dbReference>
<evidence type="ECO:0000313" key="11">
    <source>
        <dbReference type="Proteomes" id="UP001152795"/>
    </source>
</evidence>
<keyword evidence="7" id="KW-0804">Transcription</keyword>
<evidence type="ECO:0000256" key="5">
    <source>
        <dbReference type="ARBA" id="ARBA00022833"/>
    </source>
</evidence>
<reference evidence="10" key="1">
    <citation type="submission" date="2020-04" db="EMBL/GenBank/DDBJ databases">
        <authorList>
            <person name="Alioto T."/>
            <person name="Alioto T."/>
            <person name="Gomez Garrido J."/>
        </authorList>
    </citation>
    <scope>NUCLEOTIDE SEQUENCE</scope>
    <source>
        <strain evidence="10">A484AB</strain>
    </source>
</reference>
<dbReference type="PANTHER" id="PTHR24394">
    <property type="entry name" value="ZINC FINGER PROTEIN"/>
    <property type="match status" value="1"/>
</dbReference>